<evidence type="ECO:0000256" key="4">
    <source>
        <dbReference type="SAM" id="Phobius"/>
    </source>
</evidence>
<accession>C3ZAV1</accession>
<feature type="compositionally biased region" description="Polar residues" evidence="3">
    <location>
        <begin position="729"/>
        <end position="758"/>
    </location>
</feature>
<keyword evidence="1" id="KW-0433">Leucine-rich repeat</keyword>
<dbReference type="PANTHER" id="PTHR24367:SF318">
    <property type="entry name" value="LEUCINE-RICH GLIOMA-INACTIVATED PROTEIN 1-LIKE"/>
    <property type="match status" value="1"/>
</dbReference>
<feature type="transmembrane region" description="Helical" evidence="4">
    <location>
        <begin position="419"/>
        <end position="444"/>
    </location>
</feature>
<feature type="compositionally biased region" description="Basic and acidic residues" evidence="3">
    <location>
        <begin position="302"/>
        <end position="365"/>
    </location>
</feature>
<proteinExistence type="predicted"/>
<feature type="compositionally biased region" description="Low complexity" evidence="3">
    <location>
        <begin position="492"/>
        <end position="507"/>
    </location>
</feature>
<evidence type="ECO:0000256" key="3">
    <source>
        <dbReference type="SAM" id="MobiDB-lite"/>
    </source>
</evidence>
<evidence type="ECO:0000256" key="5">
    <source>
        <dbReference type="SAM" id="SignalP"/>
    </source>
</evidence>
<feature type="compositionally biased region" description="Polar residues" evidence="3">
    <location>
        <begin position="628"/>
        <end position="645"/>
    </location>
</feature>
<evidence type="ECO:0008006" key="7">
    <source>
        <dbReference type="Google" id="ProtNLM"/>
    </source>
</evidence>
<organism>
    <name type="scientific">Branchiostoma floridae</name>
    <name type="common">Florida lancelet</name>
    <name type="synonym">Amphioxus</name>
    <dbReference type="NCBI Taxonomy" id="7739"/>
    <lineage>
        <taxon>Eukaryota</taxon>
        <taxon>Metazoa</taxon>
        <taxon>Chordata</taxon>
        <taxon>Cephalochordata</taxon>
        <taxon>Leptocardii</taxon>
        <taxon>Amphioxiformes</taxon>
        <taxon>Branchiostomatidae</taxon>
        <taxon>Branchiostoma</taxon>
    </lineage>
</organism>
<dbReference type="Pfam" id="PF13855">
    <property type="entry name" value="LRR_8"/>
    <property type="match status" value="1"/>
</dbReference>
<keyword evidence="5" id="KW-0732">Signal</keyword>
<dbReference type="EMBL" id="GG666603">
    <property type="protein sequence ID" value="EEN49988.1"/>
    <property type="molecule type" value="Genomic_DNA"/>
</dbReference>
<dbReference type="InterPro" id="IPR003591">
    <property type="entry name" value="Leu-rich_rpt_typical-subtyp"/>
</dbReference>
<dbReference type="InterPro" id="IPR032675">
    <property type="entry name" value="LRR_dom_sf"/>
</dbReference>
<feature type="chain" id="PRO_5002936173" description="EGF-like domain-containing protein" evidence="5">
    <location>
        <begin position="23"/>
        <end position="801"/>
    </location>
</feature>
<dbReference type="SMART" id="SM00369">
    <property type="entry name" value="LRR_TYP"/>
    <property type="match status" value="4"/>
</dbReference>
<dbReference type="InterPro" id="IPR051295">
    <property type="entry name" value="LGI_related"/>
</dbReference>
<feature type="region of interest" description="Disordered" evidence="3">
    <location>
        <begin position="282"/>
        <end position="366"/>
    </location>
</feature>
<feature type="signal peptide" evidence="5">
    <location>
        <begin position="1"/>
        <end position="22"/>
    </location>
</feature>
<feature type="compositionally biased region" description="Polar residues" evidence="3">
    <location>
        <begin position="657"/>
        <end position="678"/>
    </location>
</feature>
<dbReference type="PANTHER" id="PTHR24367">
    <property type="entry name" value="LEUCINE-RICH REPEAT-CONTAINING PROTEIN"/>
    <property type="match status" value="1"/>
</dbReference>
<dbReference type="InParanoid" id="C3ZAV1"/>
<gene>
    <name evidence="6" type="ORF">BRAFLDRAFT_68585</name>
</gene>
<name>C3ZAV1_BRAFL</name>
<dbReference type="InterPro" id="IPR001611">
    <property type="entry name" value="Leu-rich_rpt"/>
</dbReference>
<dbReference type="AlphaFoldDB" id="C3ZAV1"/>
<keyword evidence="2" id="KW-0677">Repeat</keyword>
<dbReference type="PROSITE" id="PS51450">
    <property type="entry name" value="LRR"/>
    <property type="match status" value="1"/>
</dbReference>
<keyword evidence="4" id="KW-0472">Membrane</keyword>
<dbReference type="eggNOG" id="KOG0619">
    <property type="taxonomic scope" value="Eukaryota"/>
</dbReference>
<keyword evidence="4" id="KW-0812">Transmembrane</keyword>
<dbReference type="Gene3D" id="3.80.10.10">
    <property type="entry name" value="Ribonuclease Inhibitor"/>
    <property type="match status" value="1"/>
</dbReference>
<feature type="region of interest" description="Disordered" evidence="3">
    <location>
        <begin position="453"/>
        <end position="507"/>
    </location>
</feature>
<evidence type="ECO:0000256" key="1">
    <source>
        <dbReference type="ARBA" id="ARBA00022614"/>
    </source>
</evidence>
<keyword evidence="4" id="KW-1133">Transmembrane helix</keyword>
<evidence type="ECO:0000313" key="6">
    <source>
        <dbReference type="EMBL" id="EEN49988.1"/>
    </source>
</evidence>
<feature type="region of interest" description="Disordered" evidence="3">
    <location>
        <begin position="568"/>
        <end position="801"/>
    </location>
</feature>
<evidence type="ECO:0000256" key="2">
    <source>
        <dbReference type="ARBA" id="ARBA00022737"/>
    </source>
</evidence>
<sequence>MLRSEALVLLLLVSSHRHVTPAADQRCPGGCETEYFGQQKFVCNCPPFGYILGEESPCIWEGHGGKTYRTHHCIDAISTGFQEGTYAIAIQRLRSPTLLEGSFPNISSLRLLRILWSNVSTIQPGAFRGLHSVRNLALSNNRISRLEPDTFVGLETLLLLNLPNNAISSISPYAFRDLPRLVTLKLSNNQLTSVPVDALLQPKALTKAKLDQNNIVAISRNILRLQQNTWNLKIHVDDNKLRCDENLAWFICRLPRLQHITSNDDLKCASPAHLQGTLLTERGPDVCQTNTGRSHEGIGYTTHDDVTTPSSKHDEVTTPSSKHDEVTTPSSEHDKVTTPSSEHDEVTTQSFEHDEVNTTSAKHDNVSIPSLQNKTSATEEDTEMPYTNDMPVSQHTTEMLRVIILGGGPIINKDDNSTYTLAMIGAVFVPLLLVLASAALLFIFKRRCSACQAVPDQPTGTDEEDTEGSPNIEPYAVVYSGPDGLQASDNNSPTGSQSAPAPASADSETIQPYAVAYGDEDKGPAPEIKPYAVAYDEDQGPESDIQPYAVAYKEDAGRDDSCKIPLYATEGPDTPQAAGGCTEAGSTPQENIPNQQAAIIDPTVTQPEAGSTPQENITNHQAAIVDQPITQQEAGFTPLEINQQEAIVDQPEAGFTPQESINNQQAANVLQPVTQPEDQSPPADADKEPKCEEEEEENDQSNVLYNPAHEQPEIKDSLSNVMYNPAHGQPQSEDSTTSVLYNPANGQPESKDSTSNALYNPDHGQPESKDCTSHALYNPAHGQPRKDSTPNVLYNPALAQP</sequence>
<protein>
    <recommendedName>
        <fullName evidence="7">EGF-like domain-containing protein</fullName>
    </recommendedName>
</protein>
<reference evidence="6" key="1">
    <citation type="journal article" date="2008" name="Nature">
        <title>The amphioxus genome and the evolution of the chordate karyotype.</title>
        <authorList>
            <consortium name="US DOE Joint Genome Institute (JGI-PGF)"/>
            <person name="Putnam N.H."/>
            <person name="Butts T."/>
            <person name="Ferrier D.E.K."/>
            <person name="Furlong R.F."/>
            <person name="Hellsten U."/>
            <person name="Kawashima T."/>
            <person name="Robinson-Rechavi M."/>
            <person name="Shoguchi E."/>
            <person name="Terry A."/>
            <person name="Yu J.-K."/>
            <person name="Benito-Gutierrez E.L."/>
            <person name="Dubchak I."/>
            <person name="Garcia-Fernandez J."/>
            <person name="Gibson-Brown J.J."/>
            <person name="Grigoriev I.V."/>
            <person name="Horton A.C."/>
            <person name="de Jong P.J."/>
            <person name="Jurka J."/>
            <person name="Kapitonov V.V."/>
            <person name="Kohara Y."/>
            <person name="Kuroki Y."/>
            <person name="Lindquist E."/>
            <person name="Lucas S."/>
            <person name="Osoegawa K."/>
            <person name="Pennacchio L.A."/>
            <person name="Salamov A.A."/>
            <person name="Satou Y."/>
            <person name="Sauka-Spengler T."/>
            <person name="Schmutz J."/>
            <person name="Shin-I T."/>
            <person name="Toyoda A."/>
            <person name="Bronner-Fraser M."/>
            <person name="Fujiyama A."/>
            <person name="Holland L.Z."/>
            <person name="Holland P.W.H."/>
            <person name="Satoh N."/>
            <person name="Rokhsar D.S."/>
        </authorList>
    </citation>
    <scope>NUCLEOTIDE SEQUENCE [LARGE SCALE GENOMIC DNA]</scope>
    <source>
        <strain evidence="6">S238N-H82</strain>
        <tissue evidence="6">Testes</tissue>
    </source>
</reference>
<feature type="compositionally biased region" description="Polar residues" evidence="3">
    <location>
        <begin position="584"/>
        <end position="621"/>
    </location>
</feature>
<dbReference type="SUPFAM" id="SSF52058">
    <property type="entry name" value="L domain-like"/>
    <property type="match status" value="1"/>
</dbReference>